<dbReference type="OrthoDB" id="2562743at2759"/>
<dbReference type="Proteomes" id="UP000193648">
    <property type="component" value="Unassembled WGS sequence"/>
</dbReference>
<dbReference type="InParanoid" id="A0A1Y2GS17"/>
<accession>A0A1Y2GS17</accession>
<name>A0A1Y2GS17_9FUNG</name>
<evidence type="ECO:0000313" key="4">
    <source>
        <dbReference type="Proteomes" id="UP000193648"/>
    </source>
</evidence>
<protein>
    <submittedName>
        <fullName evidence="3">Uncharacterized protein</fullName>
    </submittedName>
</protein>
<dbReference type="AlphaFoldDB" id="A0A1Y2GS17"/>
<reference evidence="3 4" key="1">
    <citation type="submission" date="2016-07" db="EMBL/GenBank/DDBJ databases">
        <title>Pervasive Adenine N6-methylation of Active Genes in Fungi.</title>
        <authorList>
            <consortium name="DOE Joint Genome Institute"/>
            <person name="Mondo S.J."/>
            <person name="Dannebaum R.O."/>
            <person name="Kuo R.C."/>
            <person name="Labutti K."/>
            <person name="Haridas S."/>
            <person name="Kuo A."/>
            <person name="Salamov A."/>
            <person name="Ahrendt S.R."/>
            <person name="Lipzen A."/>
            <person name="Sullivan W."/>
            <person name="Andreopoulos W.B."/>
            <person name="Clum A."/>
            <person name="Lindquist E."/>
            <person name="Daum C."/>
            <person name="Ramamoorthy G.K."/>
            <person name="Gryganskyi A."/>
            <person name="Culley D."/>
            <person name="Magnuson J.K."/>
            <person name="James T.Y."/>
            <person name="O'Malley M.A."/>
            <person name="Stajich J.E."/>
            <person name="Spatafora J.W."/>
            <person name="Visel A."/>
            <person name="Grigoriev I.V."/>
        </authorList>
    </citation>
    <scope>NUCLEOTIDE SEQUENCE [LARGE SCALE GENOMIC DNA]</scope>
    <source>
        <strain evidence="3 4">NRRL 3116</strain>
    </source>
</reference>
<feature type="compositionally biased region" description="Low complexity" evidence="2">
    <location>
        <begin position="1"/>
        <end position="24"/>
    </location>
</feature>
<keyword evidence="4" id="KW-1185">Reference proteome</keyword>
<feature type="compositionally biased region" description="Polar residues" evidence="2">
    <location>
        <begin position="162"/>
        <end position="177"/>
    </location>
</feature>
<dbReference type="EMBL" id="MCFF01000014">
    <property type="protein sequence ID" value="ORZ19263.1"/>
    <property type="molecule type" value="Genomic_DNA"/>
</dbReference>
<dbReference type="GeneID" id="33572497"/>
<feature type="compositionally biased region" description="Low complexity" evidence="2">
    <location>
        <begin position="49"/>
        <end position="96"/>
    </location>
</feature>
<feature type="coiled-coil region" evidence="1">
    <location>
        <begin position="223"/>
        <end position="250"/>
    </location>
</feature>
<sequence>MPPPSAVQVSSTSSTNSNPTCYPTAHRAIDNSVHSSSSGANRNSHRNSQRNSISGTTIATSPSTTTTTAAHTSSSSSTTVTATTATTTSSSPTSPAAALSFADRIRAAEHRFTTLTQNIAHFSPLKNQLDKHNLAIERLENEIKKKAALLQACQDKIKSISKRPQTSSRQGSNVSLHTSEDGQMRVLLAQQQSAREVVESLNGQLLAAKILIFSGSTPEHPVEDTMKRELEQITAEIQQVKDDFERHRSAKSEFKEIRRYVDIWNDTVEKQIASNPKDVTKSLKKFVPFFGPSK</sequence>
<keyword evidence="1" id="KW-0175">Coiled coil</keyword>
<feature type="region of interest" description="Disordered" evidence="2">
    <location>
        <begin position="159"/>
        <end position="178"/>
    </location>
</feature>
<comment type="caution">
    <text evidence="3">The sequence shown here is derived from an EMBL/GenBank/DDBJ whole genome shotgun (WGS) entry which is preliminary data.</text>
</comment>
<feature type="coiled-coil region" evidence="1">
    <location>
        <begin position="122"/>
        <end position="156"/>
    </location>
</feature>
<dbReference type="RefSeq" id="XP_021882431.1">
    <property type="nucleotide sequence ID" value="XM_022030656.1"/>
</dbReference>
<feature type="region of interest" description="Disordered" evidence="2">
    <location>
        <begin position="1"/>
        <end position="96"/>
    </location>
</feature>
<organism evidence="3 4">
    <name type="scientific">Lobosporangium transversale</name>
    <dbReference type="NCBI Taxonomy" id="64571"/>
    <lineage>
        <taxon>Eukaryota</taxon>
        <taxon>Fungi</taxon>
        <taxon>Fungi incertae sedis</taxon>
        <taxon>Mucoromycota</taxon>
        <taxon>Mortierellomycotina</taxon>
        <taxon>Mortierellomycetes</taxon>
        <taxon>Mortierellales</taxon>
        <taxon>Mortierellaceae</taxon>
        <taxon>Lobosporangium</taxon>
    </lineage>
</organism>
<proteinExistence type="predicted"/>
<evidence type="ECO:0000256" key="1">
    <source>
        <dbReference type="SAM" id="Coils"/>
    </source>
</evidence>
<gene>
    <name evidence="3" type="ORF">BCR41DRAFT_42595</name>
</gene>
<evidence type="ECO:0000256" key="2">
    <source>
        <dbReference type="SAM" id="MobiDB-lite"/>
    </source>
</evidence>
<evidence type="ECO:0000313" key="3">
    <source>
        <dbReference type="EMBL" id="ORZ19263.1"/>
    </source>
</evidence>